<dbReference type="SUPFAM" id="SSF53335">
    <property type="entry name" value="S-adenosyl-L-methionine-dependent methyltransferases"/>
    <property type="match status" value="2"/>
</dbReference>
<organism evidence="2 3">
    <name type="scientific">Caproicibacterium argilliputei</name>
    <dbReference type="NCBI Taxonomy" id="3030016"/>
    <lineage>
        <taxon>Bacteria</taxon>
        <taxon>Bacillati</taxon>
        <taxon>Bacillota</taxon>
        <taxon>Clostridia</taxon>
        <taxon>Eubacteriales</taxon>
        <taxon>Oscillospiraceae</taxon>
        <taxon>Caproicibacterium</taxon>
    </lineage>
</organism>
<reference evidence="2" key="1">
    <citation type="submission" date="2023-09" db="EMBL/GenBank/DDBJ databases">
        <authorList>
            <person name="Zeng C."/>
        </authorList>
    </citation>
    <scope>NUCLEOTIDE SEQUENCE</scope>
    <source>
        <strain evidence="2">ZCY20-5</strain>
    </source>
</reference>
<evidence type="ECO:0000313" key="3">
    <source>
        <dbReference type="Proteomes" id="UP001300604"/>
    </source>
</evidence>
<protein>
    <submittedName>
        <fullName evidence="2">ParB N-terminal domain-containing protein</fullName>
    </submittedName>
</protein>
<keyword evidence="3" id="KW-1185">Reference proteome</keyword>
<dbReference type="Gene3D" id="3.90.1530.10">
    <property type="entry name" value="Conserved hypothetical protein from pyrococcus furiosus pfu- 392566-001, ParB domain"/>
    <property type="match status" value="1"/>
</dbReference>
<dbReference type="SUPFAM" id="SSF110849">
    <property type="entry name" value="ParB/Sulfiredoxin"/>
    <property type="match status" value="1"/>
</dbReference>
<reference evidence="2" key="2">
    <citation type="submission" date="2024-06" db="EMBL/GenBank/DDBJ databases">
        <title>Caproicibacterium argilliputei sp. nov, a novel caproic acid producing anaerobic bacterium isolated from pit mud.</title>
        <authorList>
            <person name="Xia S."/>
        </authorList>
    </citation>
    <scope>NUCLEOTIDE SEQUENCE</scope>
    <source>
        <strain evidence="2">ZCY20-5</strain>
    </source>
</reference>
<dbReference type="InterPro" id="IPR003115">
    <property type="entry name" value="ParB_N"/>
</dbReference>
<accession>A0AA97H2C8</accession>
<feature type="domain" description="ParB-like N-terminal" evidence="1">
    <location>
        <begin position="1"/>
        <end position="93"/>
    </location>
</feature>
<dbReference type="InterPro" id="IPR029063">
    <property type="entry name" value="SAM-dependent_MTases_sf"/>
</dbReference>
<gene>
    <name evidence="2" type="ORF">PXC00_06245</name>
</gene>
<dbReference type="Proteomes" id="UP001300604">
    <property type="component" value="Chromosome"/>
</dbReference>
<dbReference type="InterPro" id="IPR036086">
    <property type="entry name" value="ParB/Sulfiredoxin_sf"/>
</dbReference>
<dbReference type="SMART" id="SM00470">
    <property type="entry name" value="ParB"/>
    <property type="match status" value="1"/>
</dbReference>
<sequence>MKLQVMPLEKLNPAAYNPRKDLQPGDAEYEKLKHSIETFGCVQAIVWNERSGNVVGGHQTLKVLKDLGRTEAEVSVVDLDDEHEKALNIALNKISGSWDNDKLDALLTELAADMDFDMELTGFDPDEIDALGEELGEEAAGIMSKLSDNVAGTLADTFLVPPFSVLDARQGYWQDRKKHWLGLGLKSECGRGENLTFAKSLQMGKNDNGTSVFDPVLCEIMYRWFNVPGGLVFDPFAGGSVRGIVASISKMPYVGIDLRPEQIESNIQNAKELSLPEDGSLQWYADDSKNMDKYIEDGTADLLLTCPPYFDLEVYSDSPNDISNMDYAGFTTAYSEIIGKAAEKLKENRFAVVVLSDVRENYGFYRDLTGLTKRVMAEHGLGLYNDIILLNQIGSGACRVRRNMVMRKVVRTHQNVMVFYKGGPKGVKDYFPELQEIDDKKVADIVGSNPE</sequence>
<dbReference type="Pfam" id="PF02195">
    <property type="entry name" value="ParB_N"/>
    <property type="match status" value="1"/>
</dbReference>
<dbReference type="KEGG" id="carl:PXC00_06245"/>
<dbReference type="CDD" id="cd16401">
    <property type="entry name" value="ParB_N_like_MT"/>
    <property type="match status" value="1"/>
</dbReference>
<dbReference type="EMBL" id="CP135996">
    <property type="protein sequence ID" value="WOC33463.1"/>
    <property type="molecule type" value="Genomic_DNA"/>
</dbReference>
<evidence type="ECO:0000259" key="1">
    <source>
        <dbReference type="SMART" id="SM00470"/>
    </source>
</evidence>
<proteinExistence type="predicted"/>
<dbReference type="Gene3D" id="3.40.50.150">
    <property type="entry name" value="Vaccinia Virus protein VP39"/>
    <property type="match status" value="2"/>
</dbReference>
<dbReference type="AlphaFoldDB" id="A0AA97H2C8"/>
<name>A0AA97H2C8_9FIRM</name>
<evidence type="ECO:0000313" key="2">
    <source>
        <dbReference type="EMBL" id="WOC33463.1"/>
    </source>
</evidence>